<feature type="transmembrane region" description="Helical" evidence="2">
    <location>
        <begin position="49"/>
        <end position="67"/>
    </location>
</feature>
<evidence type="ECO:0000313" key="4">
    <source>
        <dbReference type="Proteomes" id="UP000014074"/>
    </source>
</evidence>
<name>R8BJ82_PHAM7</name>
<organism evidence="3 4">
    <name type="scientific">Phaeoacremonium minimum (strain UCR-PA7)</name>
    <name type="common">Esca disease fungus</name>
    <name type="synonym">Togninia minima</name>
    <dbReference type="NCBI Taxonomy" id="1286976"/>
    <lineage>
        <taxon>Eukaryota</taxon>
        <taxon>Fungi</taxon>
        <taxon>Dikarya</taxon>
        <taxon>Ascomycota</taxon>
        <taxon>Pezizomycotina</taxon>
        <taxon>Sordariomycetes</taxon>
        <taxon>Sordariomycetidae</taxon>
        <taxon>Togniniales</taxon>
        <taxon>Togniniaceae</taxon>
        <taxon>Phaeoacremonium</taxon>
    </lineage>
</organism>
<accession>R8BJ82</accession>
<gene>
    <name evidence="3" type="ORF">UCRPA7_5098</name>
</gene>
<keyword evidence="4" id="KW-1185">Reference proteome</keyword>
<dbReference type="AlphaFoldDB" id="R8BJ82"/>
<reference evidence="4" key="1">
    <citation type="journal article" date="2013" name="Genome Announc.">
        <title>Draft genome sequence of the ascomycete Phaeoacremonium aleophilum strain UCR-PA7, a causal agent of the esca disease complex in grapevines.</title>
        <authorList>
            <person name="Blanco-Ulate B."/>
            <person name="Rolshausen P."/>
            <person name="Cantu D."/>
        </authorList>
    </citation>
    <scope>NUCLEOTIDE SEQUENCE [LARGE SCALE GENOMIC DNA]</scope>
    <source>
        <strain evidence="4">UCR-PA7</strain>
    </source>
</reference>
<keyword evidence="2" id="KW-0812">Transmembrane</keyword>
<dbReference type="KEGG" id="tmn:UCRPA7_5098"/>
<evidence type="ECO:0000256" key="1">
    <source>
        <dbReference type="SAM" id="MobiDB-lite"/>
    </source>
</evidence>
<proteinExistence type="predicted"/>
<keyword evidence="2" id="KW-1133">Transmembrane helix</keyword>
<dbReference type="Proteomes" id="UP000014074">
    <property type="component" value="Unassembled WGS sequence"/>
</dbReference>
<dbReference type="RefSeq" id="XP_007915837.1">
    <property type="nucleotide sequence ID" value="XM_007917646.1"/>
</dbReference>
<dbReference type="OrthoDB" id="3358048at2759"/>
<dbReference type="eggNOG" id="ENOG502S3VI">
    <property type="taxonomic scope" value="Eukaryota"/>
</dbReference>
<dbReference type="HOGENOM" id="CLU_099932_0_0_1"/>
<evidence type="ECO:0000256" key="2">
    <source>
        <dbReference type="SAM" id="Phobius"/>
    </source>
</evidence>
<feature type="region of interest" description="Disordered" evidence="1">
    <location>
        <begin position="87"/>
        <end position="118"/>
    </location>
</feature>
<feature type="compositionally biased region" description="Low complexity" evidence="1">
    <location>
        <begin position="95"/>
        <end position="104"/>
    </location>
</feature>
<feature type="transmembrane region" description="Helical" evidence="2">
    <location>
        <begin position="159"/>
        <end position="181"/>
    </location>
</feature>
<protein>
    <submittedName>
        <fullName evidence="3">Uncharacterized protein</fullName>
    </submittedName>
</protein>
<feature type="transmembrane region" description="Helical" evidence="2">
    <location>
        <begin position="128"/>
        <end position="147"/>
    </location>
</feature>
<sequence length="197" mass="21547">MDEEEQETLIQTLSDQNAARNAQFQKLLLAVPVLSTIPYLVAMFRPSTFLLSVFGLTSLLSTTYLLYTLPPAETGIRFLDNWNAPKQDSAVPDEGPSASASRAPRQGRQRPRSSSFSFVEQKSPLETYLPYLNLGLCGVLILTGFVVRDSSGRRLGLLGLGNLPAIVYFVVLAAKVVMAGVDPETELGSLRYEYKGA</sequence>
<dbReference type="EMBL" id="KB933162">
    <property type="protein sequence ID" value="EON99380.1"/>
    <property type="molecule type" value="Genomic_DNA"/>
</dbReference>
<evidence type="ECO:0000313" key="3">
    <source>
        <dbReference type="EMBL" id="EON99380.1"/>
    </source>
</evidence>
<dbReference type="GeneID" id="19325616"/>
<keyword evidence="2" id="KW-0472">Membrane</keyword>